<feature type="transmembrane region" description="Helical" evidence="1">
    <location>
        <begin position="61"/>
        <end position="82"/>
    </location>
</feature>
<feature type="transmembrane region" description="Helical" evidence="1">
    <location>
        <begin position="318"/>
        <end position="338"/>
    </location>
</feature>
<dbReference type="InterPro" id="IPR002823">
    <property type="entry name" value="DUF112_TM"/>
</dbReference>
<evidence type="ECO:0000313" key="3">
    <source>
        <dbReference type="EMBL" id="PLW77154.1"/>
    </source>
</evidence>
<evidence type="ECO:0000259" key="2">
    <source>
        <dbReference type="Pfam" id="PF01970"/>
    </source>
</evidence>
<proteinExistence type="predicted"/>
<protein>
    <submittedName>
        <fullName evidence="3">C4-dicarboxylate ABC transporter permease</fullName>
    </submittedName>
</protein>
<keyword evidence="1" id="KW-1133">Transmembrane helix</keyword>
<gene>
    <name evidence="3" type="ORF">C0081_11125</name>
</gene>
<name>A0A2N5XRN3_9HYPH</name>
<accession>A0A2N5XRN3</accession>
<feature type="transmembrane region" description="Helical" evidence="1">
    <location>
        <begin position="109"/>
        <end position="135"/>
    </location>
</feature>
<reference evidence="3 4" key="1">
    <citation type="submission" date="2018-01" db="EMBL/GenBank/DDBJ databases">
        <title>The draft genome sequence of Cohaesibacter sp. H1304.</title>
        <authorList>
            <person name="Wang N.-N."/>
            <person name="Du Z.-J."/>
        </authorList>
    </citation>
    <scope>NUCLEOTIDE SEQUENCE [LARGE SCALE GENOMIC DNA]</scope>
    <source>
        <strain evidence="3 4">H1304</strain>
    </source>
</reference>
<dbReference type="OrthoDB" id="9806425at2"/>
<feature type="transmembrane region" description="Helical" evidence="1">
    <location>
        <begin position="429"/>
        <end position="447"/>
    </location>
</feature>
<organism evidence="3 4">
    <name type="scientific">Cohaesibacter celericrescens</name>
    <dbReference type="NCBI Taxonomy" id="2067669"/>
    <lineage>
        <taxon>Bacteria</taxon>
        <taxon>Pseudomonadati</taxon>
        <taxon>Pseudomonadota</taxon>
        <taxon>Alphaproteobacteria</taxon>
        <taxon>Hyphomicrobiales</taxon>
        <taxon>Cohaesibacteraceae</taxon>
    </lineage>
</organism>
<feature type="transmembrane region" description="Helical" evidence="1">
    <location>
        <begin position="147"/>
        <end position="180"/>
    </location>
</feature>
<dbReference type="RefSeq" id="WP_101533906.1">
    <property type="nucleotide sequence ID" value="NZ_JBFHIU010000066.1"/>
</dbReference>
<dbReference type="AlphaFoldDB" id="A0A2N5XRN3"/>
<keyword evidence="4" id="KW-1185">Reference proteome</keyword>
<feature type="transmembrane region" description="Helical" evidence="1">
    <location>
        <begin position="200"/>
        <end position="220"/>
    </location>
</feature>
<feature type="domain" description="DUF112" evidence="2">
    <location>
        <begin position="20"/>
        <end position="438"/>
    </location>
</feature>
<dbReference type="Pfam" id="PF01970">
    <property type="entry name" value="TctA"/>
    <property type="match status" value="1"/>
</dbReference>
<dbReference type="PANTHER" id="PTHR35342:SF5">
    <property type="entry name" value="TRICARBOXYLIC TRANSPORT PROTEIN"/>
    <property type="match status" value="1"/>
</dbReference>
<keyword evidence="1" id="KW-0812">Transmembrane</keyword>
<feature type="transmembrane region" description="Helical" evidence="1">
    <location>
        <begin position="358"/>
        <end position="381"/>
    </location>
</feature>
<comment type="caution">
    <text evidence="3">The sequence shown here is derived from an EMBL/GenBank/DDBJ whole genome shotgun (WGS) entry which is preliminary data.</text>
</comment>
<dbReference type="Proteomes" id="UP000234881">
    <property type="component" value="Unassembled WGS sequence"/>
</dbReference>
<evidence type="ECO:0000256" key="1">
    <source>
        <dbReference type="SAM" id="Phobius"/>
    </source>
</evidence>
<feature type="transmembrane region" description="Helical" evidence="1">
    <location>
        <begin position="20"/>
        <end position="49"/>
    </location>
</feature>
<keyword evidence="1" id="KW-0472">Membrane</keyword>
<sequence>MNPELLIQAFATVLLNPENILFVLIGIVSGILVGSLPGLTATTGCALLIPFTFGQPPLQGLLLLIGVFCGGIYGGSISGILIRTPGTPSAAATLLDGHPLAMKGQAGKAIGMATVASFVGGTIGALIMTFMSPYIALMGLKFGPPEFFALALFGLGMIITVSGASILRGIISACIGLLITTIGFDPLSGIPRFTFGVTELIGGLEFIPVLIGLFGIAQVFRNVEKMGLGDLSVPTVSEFLPKWREIKDSGVTMVKSAIMGTFIGSIPGTGCDIAAFAAYGEAKRSSKHPEKFGTGVLEGVAAPEAGNNAATGGAMIPMLTLGVPGDAVTAVLLGALTMHGFQPGPVFFKDHLDVVYPLFAGMILAQAVLLVVGLSCARIFAKIVNIDSKLFTPVIFLLCIIGAYAMRFSFFDVYLALGVGMVAYFLEYFRFPVSPILLALILGPLAEQNLRRSLMMSQGDAMIFLERPLSLAFIVVALLIMVSSFYRLKKGRAEELAREQKEEMK</sequence>
<feature type="transmembrane region" description="Helical" evidence="1">
    <location>
        <begin position="468"/>
        <end position="486"/>
    </location>
</feature>
<dbReference type="EMBL" id="PKUQ01000020">
    <property type="protein sequence ID" value="PLW77154.1"/>
    <property type="molecule type" value="Genomic_DNA"/>
</dbReference>
<evidence type="ECO:0000313" key="4">
    <source>
        <dbReference type="Proteomes" id="UP000234881"/>
    </source>
</evidence>
<feature type="transmembrane region" description="Helical" evidence="1">
    <location>
        <begin position="393"/>
        <end position="417"/>
    </location>
</feature>
<dbReference type="PANTHER" id="PTHR35342">
    <property type="entry name" value="TRICARBOXYLIC TRANSPORT PROTEIN"/>
    <property type="match status" value="1"/>
</dbReference>